<dbReference type="Proteomes" id="UP000464318">
    <property type="component" value="Chromosome"/>
</dbReference>
<keyword evidence="3" id="KW-0812">Transmembrane</keyword>
<proteinExistence type="predicted"/>
<dbReference type="PANTHER" id="PTHR30294">
    <property type="entry name" value="MEMBRANE COMPONENT OF ABC TRANSPORTER YHHJ-RELATED"/>
    <property type="match status" value="1"/>
</dbReference>
<dbReference type="SUPFAM" id="SSF53850">
    <property type="entry name" value="Periplasmic binding protein-like II"/>
    <property type="match status" value="1"/>
</dbReference>
<dbReference type="RefSeq" id="WP_120488659.1">
    <property type="nucleotide sequence ID" value="NZ_CP029149.1"/>
</dbReference>
<evidence type="ECO:0000313" key="7">
    <source>
        <dbReference type="Proteomes" id="UP000464318"/>
    </source>
</evidence>
<dbReference type="GO" id="GO:0140359">
    <property type="term" value="F:ABC-type transporter activity"/>
    <property type="evidence" value="ECO:0007669"/>
    <property type="project" value="InterPro"/>
</dbReference>
<accession>A0A6P1QRG8</accession>
<evidence type="ECO:0000313" key="6">
    <source>
        <dbReference type="EMBL" id="QHN64682.1"/>
    </source>
</evidence>
<keyword evidence="2" id="KW-1003">Cell membrane</keyword>
<dbReference type="InterPro" id="IPR013525">
    <property type="entry name" value="ABC2_TM"/>
</dbReference>
<keyword evidence="7" id="KW-1185">Reference proteome</keyword>
<evidence type="ECO:0000256" key="4">
    <source>
        <dbReference type="ARBA" id="ARBA00022989"/>
    </source>
</evidence>
<gene>
    <name evidence="6" type="ORF">DBX24_01625</name>
</gene>
<evidence type="ECO:0000256" key="1">
    <source>
        <dbReference type="ARBA" id="ARBA00004651"/>
    </source>
</evidence>
<dbReference type="PANTHER" id="PTHR30294:SF29">
    <property type="entry name" value="MULTIDRUG ABC TRANSPORTER PERMEASE YBHS-RELATED"/>
    <property type="match status" value="1"/>
</dbReference>
<comment type="subcellular location">
    <subcellularLocation>
        <location evidence="1">Cell membrane</location>
        <topology evidence="1">Multi-pass membrane protein</topology>
    </subcellularLocation>
</comment>
<dbReference type="InterPro" id="IPR051449">
    <property type="entry name" value="ABC-2_transporter_component"/>
</dbReference>
<dbReference type="AlphaFoldDB" id="A0A6P1QRG8"/>
<sequence length="437" mass="49177">MRNIILITKREYLTQVKKKSFIILTVLTPLLIIAFGGLIGFMFSINKSTAIIEVSDQSGLFKDELKSTDDVVYRFISAPTEKSIKTNLETREKLSGILVIPKLEAQNFDRLEENTTLWVNDNIGFEAKKSIVWDLKSILQKQKIKALGLKANEMESITKKTFNLNVESINEDNKADTDLAFGVKTGLGMLLMYVTFMFILMYGVRVMRSVLEEKNNRVVEIIISSVKPFELMMGKIIGVTFVALTQFSIWIMMSVAGAVFFNASFYRLPMNLPSGEVQTGNTDPNIIISEVSHTLLEMNFPLIILVFILFFLLGYVFYSSIYAAIGSAVDNETETQQFTLIAVLPMMIGVYGSFSIINNPDGPMAFWLSIIPFTSPIAMVARIPYGVPAWQIAISLFLLLGAALLMVYAAGKIYRTGILMYGNKLSLKNLYKWYRSR</sequence>
<evidence type="ECO:0000256" key="2">
    <source>
        <dbReference type="ARBA" id="ARBA00022475"/>
    </source>
</evidence>
<dbReference type="Pfam" id="PF12698">
    <property type="entry name" value="ABC2_membrane_3"/>
    <property type="match status" value="1"/>
</dbReference>
<evidence type="ECO:0000256" key="5">
    <source>
        <dbReference type="ARBA" id="ARBA00023136"/>
    </source>
</evidence>
<dbReference type="Gene3D" id="3.40.190.10">
    <property type="entry name" value="Periplasmic binding protein-like II"/>
    <property type="match status" value="1"/>
</dbReference>
<name>A0A6P1QRG8_9FLAO</name>
<organism evidence="6 7">
    <name type="scientific">Bergeyella cardium</name>
    <dbReference type="NCBI Taxonomy" id="1585976"/>
    <lineage>
        <taxon>Bacteria</taxon>
        <taxon>Pseudomonadati</taxon>
        <taxon>Bacteroidota</taxon>
        <taxon>Flavobacteriia</taxon>
        <taxon>Flavobacteriales</taxon>
        <taxon>Weeksellaceae</taxon>
        <taxon>Bergeyella</taxon>
    </lineage>
</organism>
<dbReference type="OrthoDB" id="9768837at2"/>
<evidence type="ECO:0000256" key="3">
    <source>
        <dbReference type="ARBA" id="ARBA00022692"/>
    </source>
</evidence>
<dbReference type="KEGG" id="bcad:DBX24_01625"/>
<keyword evidence="5" id="KW-0472">Membrane</keyword>
<dbReference type="EMBL" id="CP029149">
    <property type="protein sequence ID" value="QHN64682.1"/>
    <property type="molecule type" value="Genomic_DNA"/>
</dbReference>
<protein>
    <submittedName>
        <fullName evidence="6">ABC transporter permease</fullName>
    </submittedName>
</protein>
<keyword evidence="4" id="KW-1133">Transmembrane helix</keyword>
<reference evidence="6 7" key="1">
    <citation type="submission" date="2018-04" db="EMBL/GenBank/DDBJ databases">
        <title>Characteristic and Complete Genome Sequencing of A Novel Member of Infective Endocarditis Causative Bacteria: Bergeyella cardium QL-PH.</title>
        <authorList>
            <person name="Pan H."/>
            <person name="Sun E."/>
            <person name="Zhang Y."/>
        </authorList>
    </citation>
    <scope>NUCLEOTIDE SEQUENCE [LARGE SCALE GENOMIC DNA]</scope>
    <source>
        <strain evidence="6 7">HPQL</strain>
    </source>
</reference>
<dbReference type="GO" id="GO:0005886">
    <property type="term" value="C:plasma membrane"/>
    <property type="evidence" value="ECO:0007669"/>
    <property type="project" value="UniProtKB-SubCell"/>
</dbReference>